<dbReference type="AlphaFoldDB" id="A0AA88KMP4"/>
<gene>
    <name evidence="1" type="ORF">C9374_002470</name>
</gene>
<accession>A0AA88KMP4</accession>
<dbReference type="EMBL" id="PYSW02000015">
    <property type="protein sequence ID" value="KAG2386726.1"/>
    <property type="molecule type" value="Genomic_DNA"/>
</dbReference>
<name>A0AA88KMP4_NAELO</name>
<evidence type="ECO:0000313" key="1">
    <source>
        <dbReference type="EMBL" id="KAG2386726.1"/>
    </source>
</evidence>
<evidence type="ECO:0000313" key="2">
    <source>
        <dbReference type="Proteomes" id="UP000816034"/>
    </source>
</evidence>
<proteinExistence type="predicted"/>
<protein>
    <submittedName>
        <fullName evidence="1">Uncharacterized protein</fullName>
    </submittedName>
</protein>
<organism evidence="1 2">
    <name type="scientific">Naegleria lovaniensis</name>
    <name type="common">Amoeba</name>
    <dbReference type="NCBI Taxonomy" id="51637"/>
    <lineage>
        <taxon>Eukaryota</taxon>
        <taxon>Discoba</taxon>
        <taxon>Heterolobosea</taxon>
        <taxon>Tetramitia</taxon>
        <taxon>Eutetramitia</taxon>
        <taxon>Vahlkampfiidae</taxon>
        <taxon>Naegleria</taxon>
    </lineage>
</organism>
<dbReference type="RefSeq" id="XP_044550718.1">
    <property type="nucleotide sequence ID" value="XM_044691892.1"/>
</dbReference>
<dbReference type="Proteomes" id="UP000816034">
    <property type="component" value="Unassembled WGS sequence"/>
</dbReference>
<comment type="caution">
    <text evidence="1">The sequence shown here is derived from an EMBL/GenBank/DDBJ whole genome shotgun (WGS) entry which is preliminary data.</text>
</comment>
<reference evidence="1 2" key="1">
    <citation type="journal article" date="2018" name="BMC Genomics">
        <title>The genome of Naegleria lovaniensis, the basis for a comparative approach to unravel pathogenicity factors of the human pathogenic amoeba N. fowleri.</title>
        <authorList>
            <person name="Liechti N."/>
            <person name="Schurch N."/>
            <person name="Bruggmann R."/>
            <person name="Wittwer M."/>
        </authorList>
    </citation>
    <scope>NUCLEOTIDE SEQUENCE [LARGE SCALE GENOMIC DNA]</scope>
    <source>
        <strain evidence="1 2">ATCC 30569</strain>
    </source>
</reference>
<keyword evidence="2" id="KW-1185">Reference proteome</keyword>
<dbReference type="GeneID" id="68094926"/>
<sequence>MKESFEQFIQKDLGINENQNEKNYLLPLNNVDMSMIIKDEIFDEYMAIFGENGRFQENLDDSEFEKKLSTLFSNFMNKLFIDEMKLVMDSIEGIIILENTHQLHQNLLRKLIENDICTVRKFPHLKSLKFMNSQGCAILPSFCSMNTFNIEKTTTQARTYDAKLFVKNS</sequence>